<gene>
    <name evidence="3" type="ORF">BN1049_00719</name>
</gene>
<feature type="chain" id="PRO_5007377828" description="DUF2066 domain-containing protein" evidence="2">
    <location>
        <begin position="25"/>
        <end position="399"/>
    </location>
</feature>
<accession>A0A078MA76</accession>
<evidence type="ECO:0000256" key="1">
    <source>
        <dbReference type="SAM" id="MobiDB-lite"/>
    </source>
</evidence>
<keyword evidence="2" id="KW-0732">Signal</keyword>
<evidence type="ECO:0000256" key="2">
    <source>
        <dbReference type="SAM" id="SignalP"/>
    </source>
</evidence>
<evidence type="ECO:0000313" key="3">
    <source>
        <dbReference type="EMBL" id="CEA02322.1"/>
    </source>
</evidence>
<feature type="region of interest" description="Disordered" evidence="1">
    <location>
        <begin position="325"/>
        <end position="383"/>
    </location>
</feature>
<feature type="signal peptide" evidence="2">
    <location>
        <begin position="1"/>
        <end position="24"/>
    </location>
</feature>
<dbReference type="AlphaFoldDB" id="A0A078MA76"/>
<dbReference type="PATRIC" id="fig|1461581.3.peg.703"/>
<dbReference type="Pfam" id="PF09839">
    <property type="entry name" value="DUF2066"/>
    <property type="match status" value="1"/>
</dbReference>
<reference evidence="3" key="1">
    <citation type="submission" date="2014-07" db="EMBL/GenBank/DDBJ databases">
        <authorList>
            <person name="Urmite Genomes Urmite Genomes"/>
        </authorList>
    </citation>
    <scope>NUCLEOTIDE SEQUENCE</scope>
    <source>
        <strain evidence="3">12M76_air</strain>
    </source>
</reference>
<organism evidence="3">
    <name type="scientific">Pseudomonas saudimassiliensis</name>
    <dbReference type="NCBI Taxonomy" id="1461581"/>
    <lineage>
        <taxon>Bacteria</taxon>
        <taxon>Pseudomonadati</taxon>
        <taxon>Pseudomonadota</taxon>
        <taxon>Gammaproteobacteria</taxon>
        <taxon>Pseudomonadales</taxon>
        <taxon>Pseudomonadaceae</taxon>
        <taxon>Pseudomonas</taxon>
    </lineage>
</organism>
<dbReference type="EMBL" id="LK391969">
    <property type="protein sequence ID" value="CEF25802.1"/>
    <property type="molecule type" value="Genomic_DNA"/>
</dbReference>
<protein>
    <recommendedName>
        <fullName evidence="4">DUF2066 domain-containing protein</fullName>
    </recommendedName>
</protein>
<proteinExistence type="predicted"/>
<sequence length="399" mass="42593">MRFMQRIRLLLWCVAALAPFSLNAAVLDDLYRVEVIQAEDQSREDALRAATQVMLQRLVGDDKALRSGPLAGALQNPQEVMRRIGSADGKVRVEFEPEALNALVRDAGVPTLGRNRPGILLWAVEAGELGDRTLSPVSPWALTLKAAADHRGVALSFPLGDLQDMTQVDEQTIRQASRDELLAASERYPAEGTLALTVTGQAEQAELEWTLWLNDQSASGRISGSAEAAADELMVALAKAVFAQYATAAGTTQSASGWQLHVEGINSVADYSNLLRSVNQLGSQAPRLIAIEGDKVLLQVNFPGSEAQLERLINLDMRLQRIPEPVAEPEPPADDLLGTPADAAAPSQSVDGADAALDEGAMSDAELHAEPPVAEPEPVAAPAAPAAPALPALYFRWRG</sequence>
<dbReference type="OrthoDB" id="6195299at2"/>
<name>A0A078MA76_9PSED</name>
<dbReference type="RefSeq" id="WP_044498354.1">
    <property type="nucleotide sequence ID" value="NZ_LK391969.1"/>
</dbReference>
<evidence type="ECO:0008006" key="4">
    <source>
        <dbReference type="Google" id="ProtNLM"/>
    </source>
</evidence>
<dbReference type="EMBL" id="LM997413">
    <property type="protein sequence ID" value="CEA02322.1"/>
    <property type="molecule type" value="Genomic_DNA"/>
</dbReference>
<feature type="compositionally biased region" description="Low complexity" evidence="1">
    <location>
        <begin position="370"/>
        <end position="383"/>
    </location>
</feature>
<dbReference type="InterPro" id="IPR018642">
    <property type="entry name" value="DUF2066"/>
</dbReference>